<dbReference type="AlphaFoldDB" id="A0A919J7N7"/>
<dbReference type="EMBL" id="BOMM01000059">
    <property type="protein sequence ID" value="GIE14827.1"/>
    <property type="molecule type" value="Genomic_DNA"/>
</dbReference>
<sequence>MGECGTGVGFWAFYAGGVTDVYESTEQPDLIATHYLTSIEDVTEHLRAANRLGLGVRVRSYLEADEEDETLVEHWEVELYTSSPVHEGEVAEPDVAGE</sequence>
<accession>A0A919J7N7</accession>
<evidence type="ECO:0000313" key="2">
    <source>
        <dbReference type="Proteomes" id="UP000598174"/>
    </source>
</evidence>
<reference evidence="1" key="1">
    <citation type="submission" date="2021-01" db="EMBL/GenBank/DDBJ databases">
        <title>Whole genome shotgun sequence of Actinoplanes ferrugineus NBRC 15555.</title>
        <authorList>
            <person name="Komaki H."/>
            <person name="Tamura T."/>
        </authorList>
    </citation>
    <scope>NUCLEOTIDE SEQUENCE</scope>
    <source>
        <strain evidence="1">NBRC 15555</strain>
    </source>
</reference>
<evidence type="ECO:0000313" key="1">
    <source>
        <dbReference type="EMBL" id="GIE14827.1"/>
    </source>
</evidence>
<protein>
    <submittedName>
        <fullName evidence="1">Uncharacterized protein</fullName>
    </submittedName>
</protein>
<proteinExistence type="predicted"/>
<name>A0A919J7N7_9ACTN</name>
<comment type="caution">
    <text evidence="1">The sequence shown here is derived from an EMBL/GenBank/DDBJ whole genome shotgun (WGS) entry which is preliminary data.</text>
</comment>
<keyword evidence="2" id="KW-1185">Reference proteome</keyword>
<organism evidence="1 2">
    <name type="scientific">Paractinoplanes ferrugineus</name>
    <dbReference type="NCBI Taxonomy" id="113564"/>
    <lineage>
        <taxon>Bacteria</taxon>
        <taxon>Bacillati</taxon>
        <taxon>Actinomycetota</taxon>
        <taxon>Actinomycetes</taxon>
        <taxon>Micromonosporales</taxon>
        <taxon>Micromonosporaceae</taxon>
        <taxon>Paractinoplanes</taxon>
    </lineage>
</organism>
<dbReference type="Proteomes" id="UP000598174">
    <property type="component" value="Unassembled WGS sequence"/>
</dbReference>
<gene>
    <name evidence="1" type="ORF">Afe05nite_66670</name>
</gene>